<comment type="catalytic activity">
    <reaction evidence="4">
        <text>N-terminal L-arginyl-[protein] + L-leucyl-tRNA(Leu) = N-terminal L-leucyl-L-arginyl-[protein] + tRNA(Leu) + H(+)</text>
        <dbReference type="Rhea" id="RHEA:50416"/>
        <dbReference type="Rhea" id="RHEA-COMP:9613"/>
        <dbReference type="Rhea" id="RHEA-COMP:9622"/>
        <dbReference type="Rhea" id="RHEA-COMP:12672"/>
        <dbReference type="Rhea" id="RHEA-COMP:12673"/>
        <dbReference type="ChEBI" id="CHEBI:15378"/>
        <dbReference type="ChEBI" id="CHEBI:64719"/>
        <dbReference type="ChEBI" id="CHEBI:78442"/>
        <dbReference type="ChEBI" id="CHEBI:78494"/>
        <dbReference type="ChEBI" id="CHEBI:133044"/>
        <dbReference type="EC" id="2.3.2.6"/>
    </reaction>
</comment>
<comment type="function">
    <text evidence="4">Functions in the N-end rule pathway of protein degradation where it conjugates Leu, Phe and, less efficiently, Met from aminoacyl-tRNAs to the N-termini of proteins containing an N-terminal arginine or lysine.</text>
</comment>
<dbReference type="InterPro" id="IPR016181">
    <property type="entry name" value="Acyl_CoA_acyltransferase"/>
</dbReference>
<keyword evidence="3 4" id="KW-0012">Acyltransferase</keyword>
<comment type="subcellular location">
    <subcellularLocation>
        <location evidence="4">Cytoplasm</location>
    </subcellularLocation>
</comment>
<dbReference type="InterPro" id="IPR004616">
    <property type="entry name" value="Leu/Phe-tRNA_Trfase"/>
</dbReference>
<dbReference type="PANTHER" id="PTHR30098">
    <property type="entry name" value="LEUCYL/PHENYLALANYL-TRNA--PROTEIN TRANSFERASE"/>
    <property type="match status" value="1"/>
</dbReference>
<accession>A0A128ENI5</accession>
<keyword evidence="2 4" id="KW-0808">Transferase</keyword>
<gene>
    <name evidence="4 5" type="primary">aat</name>
    <name evidence="5" type="ORF">ERS672216_00674</name>
</gene>
<dbReference type="Proteomes" id="UP000069632">
    <property type="component" value="Unassembled WGS sequence"/>
</dbReference>
<sequence length="225" mass="25405">MTIYYSFPNPKLAPDNAPLCKGGSLDINLLLCAYKKGIFPWFLDGETPLWWSPNPRAVLFPKDIKIHKSIKPSLKKYSVKFDSNFNALIDMCVEKRALEGATWLGKDVAIAYKKLANLGIAHSVEVYDENELIGGLYGLIFGRVFCGESMISAKKDASKVALIYLCKTLQKYDFLIDAQIMNSHLAFMGAKNLPRDEFLDIFTKLSNDKLNLDFKSLTPMYDIKN</sequence>
<evidence type="ECO:0000313" key="5">
    <source>
        <dbReference type="EMBL" id="CZE47019.1"/>
    </source>
</evidence>
<dbReference type="AlphaFoldDB" id="A0A128ENI5"/>
<dbReference type="Pfam" id="PF03588">
    <property type="entry name" value="Leu_Phe_trans"/>
    <property type="match status" value="1"/>
</dbReference>
<dbReference type="EMBL" id="FIZP01000002">
    <property type="protein sequence ID" value="CZE47019.1"/>
    <property type="molecule type" value="Genomic_DNA"/>
</dbReference>
<dbReference type="OrthoDB" id="9790282at2"/>
<evidence type="ECO:0000256" key="2">
    <source>
        <dbReference type="ARBA" id="ARBA00022679"/>
    </source>
</evidence>
<reference evidence="5 6" key="1">
    <citation type="submission" date="2016-02" db="EMBL/GenBank/DDBJ databases">
        <authorList>
            <consortium name="Pathogen Informatics"/>
        </authorList>
    </citation>
    <scope>NUCLEOTIDE SEQUENCE [LARGE SCALE GENOMIC DNA]</scope>
    <source>
        <strain evidence="5 6">RC20</strain>
    </source>
</reference>
<dbReference type="GO" id="GO:0005737">
    <property type="term" value="C:cytoplasm"/>
    <property type="evidence" value="ECO:0007669"/>
    <property type="project" value="UniProtKB-SubCell"/>
</dbReference>
<dbReference type="InterPro" id="IPR042221">
    <property type="entry name" value="Leu/Phe-tRNA_Trfase_N"/>
</dbReference>
<evidence type="ECO:0000256" key="1">
    <source>
        <dbReference type="ARBA" id="ARBA00022490"/>
    </source>
</evidence>
<dbReference type="GO" id="GO:0030163">
    <property type="term" value="P:protein catabolic process"/>
    <property type="evidence" value="ECO:0007669"/>
    <property type="project" value="UniProtKB-UniRule"/>
</dbReference>
<dbReference type="Gene3D" id="3.40.630.70">
    <property type="entry name" value="Leucyl/phenylalanyl-tRNA-protein transferase, C-terminal domain"/>
    <property type="match status" value="1"/>
</dbReference>
<dbReference type="PANTHER" id="PTHR30098:SF2">
    <property type="entry name" value="LEUCYL_PHENYLALANYL-TRNA--PROTEIN TRANSFERASE"/>
    <property type="match status" value="1"/>
</dbReference>
<comment type="catalytic activity">
    <reaction evidence="4">
        <text>L-phenylalanyl-tRNA(Phe) + an N-terminal L-alpha-aminoacyl-[protein] = an N-terminal L-phenylalanyl-L-alpha-aminoacyl-[protein] + tRNA(Phe)</text>
        <dbReference type="Rhea" id="RHEA:43632"/>
        <dbReference type="Rhea" id="RHEA-COMP:9668"/>
        <dbReference type="Rhea" id="RHEA-COMP:9699"/>
        <dbReference type="Rhea" id="RHEA-COMP:10636"/>
        <dbReference type="Rhea" id="RHEA-COMP:10637"/>
        <dbReference type="ChEBI" id="CHEBI:78442"/>
        <dbReference type="ChEBI" id="CHEBI:78531"/>
        <dbReference type="ChEBI" id="CHEBI:78597"/>
        <dbReference type="ChEBI" id="CHEBI:83561"/>
        <dbReference type="EC" id="2.3.2.6"/>
    </reaction>
</comment>
<proteinExistence type="inferred from homology"/>
<comment type="similarity">
    <text evidence="4">Belongs to the L/F-transferase family.</text>
</comment>
<name>A0A128ENI5_9BACT</name>
<dbReference type="NCBIfam" id="TIGR00667">
    <property type="entry name" value="aat"/>
    <property type="match status" value="1"/>
</dbReference>
<evidence type="ECO:0000256" key="4">
    <source>
        <dbReference type="HAMAP-Rule" id="MF_00688"/>
    </source>
</evidence>
<dbReference type="InterPro" id="IPR042203">
    <property type="entry name" value="Leu/Phe-tRNA_Trfase_C"/>
</dbReference>
<keyword evidence="1 4" id="KW-0963">Cytoplasm</keyword>
<organism evidence="5 6">
    <name type="scientific">Campylobacter geochelonis</name>
    <dbReference type="NCBI Taxonomy" id="1780362"/>
    <lineage>
        <taxon>Bacteria</taxon>
        <taxon>Pseudomonadati</taxon>
        <taxon>Campylobacterota</taxon>
        <taxon>Epsilonproteobacteria</taxon>
        <taxon>Campylobacterales</taxon>
        <taxon>Campylobacteraceae</taxon>
        <taxon>Campylobacter</taxon>
    </lineage>
</organism>
<dbReference type="EC" id="2.3.2.6" evidence="4"/>
<dbReference type="Gene3D" id="3.30.70.3550">
    <property type="entry name" value="Leucyl/phenylalanyl-tRNA-protein transferase, N-terminal domain"/>
    <property type="match status" value="1"/>
</dbReference>
<dbReference type="SUPFAM" id="SSF55729">
    <property type="entry name" value="Acyl-CoA N-acyltransferases (Nat)"/>
    <property type="match status" value="1"/>
</dbReference>
<comment type="catalytic activity">
    <reaction evidence="4">
        <text>N-terminal L-lysyl-[protein] + L-leucyl-tRNA(Leu) = N-terminal L-leucyl-L-lysyl-[protein] + tRNA(Leu) + H(+)</text>
        <dbReference type="Rhea" id="RHEA:12340"/>
        <dbReference type="Rhea" id="RHEA-COMP:9613"/>
        <dbReference type="Rhea" id="RHEA-COMP:9622"/>
        <dbReference type="Rhea" id="RHEA-COMP:12670"/>
        <dbReference type="Rhea" id="RHEA-COMP:12671"/>
        <dbReference type="ChEBI" id="CHEBI:15378"/>
        <dbReference type="ChEBI" id="CHEBI:65249"/>
        <dbReference type="ChEBI" id="CHEBI:78442"/>
        <dbReference type="ChEBI" id="CHEBI:78494"/>
        <dbReference type="ChEBI" id="CHEBI:133043"/>
        <dbReference type="EC" id="2.3.2.6"/>
    </reaction>
</comment>
<keyword evidence="6" id="KW-1185">Reference proteome</keyword>
<protein>
    <recommendedName>
        <fullName evidence="4">Leucyl/phenylalanyl-tRNA--protein transferase</fullName>
        <ecNumber evidence="4">2.3.2.6</ecNumber>
    </recommendedName>
    <alternativeName>
        <fullName evidence="4">L/F-transferase</fullName>
    </alternativeName>
    <alternativeName>
        <fullName evidence="4">Leucyltransferase</fullName>
    </alternativeName>
    <alternativeName>
        <fullName evidence="4">Phenyalanyltransferase</fullName>
    </alternativeName>
</protein>
<evidence type="ECO:0000256" key="3">
    <source>
        <dbReference type="ARBA" id="ARBA00023315"/>
    </source>
</evidence>
<dbReference type="GO" id="GO:0008914">
    <property type="term" value="F:leucyl-tRNA--protein transferase activity"/>
    <property type="evidence" value="ECO:0007669"/>
    <property type="project" value="UniProtKB-UniRule"/>
</dbReference>
<evidence type="ECO:0000313" key="6">
    <source>
        <dbReference type="Proteomes" id="UP000069632"/>
    </source>
</evidence>
<dbReference type="HAMAP" id="MF_00688">
    <property type="entry name" value="Leu_Phe_trans"/>
    <property type="match status" value="1"/>
</dbReference>
<dbReference type="RefSeq" id="WP_075493513.1">
    <property type="nucleotide sequence ID" value="NZ_CP053844.1"/>
</dbReference>